<dbReference type="OrthoDB" id="6151882at2759"/>
<organism evidence="1 2">
    <name type="scientific">Mytilus coruscus</name>
    <name type="common">Sea mussel</name>
    <dbReference type="NCBI Taxonomy" id="42192"/>
    <lineage>
        <taxon>Eukaryota</taxon>
        <taxon>Metazoa</taxon>
        <taxon>Spiralia</taxon>
        <taxon>Lophotrochozoa</taxon>
        <taxon>Mollusca</taxon>
        <taxon>Bivalvia</taxon>
        <taxon>Autobranchia</taxon>
        <taxon>Pteriomorphia</taxon>
        <taxon>Mytilida</taxon>
        <taxon>Mytiloidea</taxon>
        <taxon>Mytilidae</taxon>
        <taxon>Mytilinae</taxon>
        <taxon>Mytilus</taxon>
    </lineage>
</organism>
<sequence length="2007" mass="234020">MLNIFLCFSDEFVDVQKNSSCQEIKDWLINTVSITEQDIDRFPGIGFLDGETLCSYSIKKVIPFKTFLDVPVGLARRILLFKEKEQYKDIIGLKACFWTPEIVSQFLENNFPGQNVIKEICKIIEENIIDGFCFMSYKNEEEMKEEFPAELKKIGILFHQIIKKRNEKLTEQDCSGEKCNIKNETVSLEEDAIISFFETKTCLKQVDSEFSKQCKLQIIHSNWRNGNELEKRMLFLILCNENDYEDKKSHDGLWDKIRNNVHCWGRACTQVFQETFSESSEDTTLFCEKTKQQVSLSQRPVKMRYVMEKKIGELNSFENVFLLITNDLLDIKTHIYGFNFHKPVENKVRKKFFSFSITNSKTYWKFHPDCYSKGFSCIEYDTKSFNKPDEENNVHYSDNNMLVKSYSDVTQKINNVNESSDSKSFNKQSKIPDAQMIYKQPSTTLGDENEKAIEIQDTFTEIQLHENNDSALNTPDRESRQLKIDTNAVQEILVEQSDTQSLKTPTEIQKPRPFRESESAFLYHKHFVMETGEHDGAVGYRCFEFKYFASIELQKESNAINKFLLETLRFACGCLNSRKNGTIMFGIADSVDQRSQFRHGEVIGFNLPTEEFKQIATNSLIKAQKLCFDERTEMIVKYCIGNPVFIPVLHKNNDVSLYIMEVDVEPASYRCSNNFFLLNRSRIQGINAKKVEKEFTLFVREGSSTVSKDKVEKTLFIETILKQNITEREKYESFELSHCIKSVESPMVKLRLLLCRGNERLNKSMWPLLVLNKPTENQKQDSHFTKSLRFLRHIYFHAVFDFDDRTNENGISKLYRNAEKSAVYSDEVFRHNAGKQADLEKILGIPIAMKTIWIFANGRHDMLEPMPHLNRIEWSETYSTGIKDAITFFGNLISNGRLLVVFMLFSNDFNGVVETFYECTTRFGWKQLVVISAEEEIINNFRQLIVTEQKGTEYNIKMCSVAGEGTTWEHVCCTFLEATDNDDVSSISLPTRSGAYVDVDPFIIQNMSDLKILSAKQCESKSHSRPILQQMKIKYEEDFYKGNKVHWYNFYFENQVLKRHCLEHLIDVINELLSSTDKVGKRIAVVTIQHEPGAGGTTLAHNILWLYRKKFRCATILQITERTSQNIMTLLKYEEKDKPKPVLLLIDDLSQFDCTYEDLIWNINKEVRTTQSKEGIVCCLLVCQRETEISKNNPINPIKEINEYVVQLCQKLTKEEQQWMESKYKDIEQRDPNGHPEHLISFMILRNGFNENYITQTITQFLKLIDTKSNEFELLEYTSLISAYAQTSVRGPTVFIPVECCDQLLGKSFKKTSVWYIWEMFLSHYLKIFLVISEREETSGMEIRMSHPLLAVPVLSKILEVRGEKLSELIIRFLKSSLFTCSAYGKYILFQLSKEMLTRRLKEEYNDNKNTYFSPLIVRIEDDEEWRAAANVLENGIKIFQDCYMCQTIARLFSKKIEHDKAEEWSRYAEQFISNQMEKGSWHHNLGSILRDKFLYVLNSTNPTDSDTMISIILEAIQHFVFDREMLGKSSEIRLLYTSQDVIKTINLCAKYVTEKAIVSSSIDIKKLLTDKEYIPEELSDRWRIGFKPLFTQFIKYADKSFECIESYLCYNSIFYAHNPSKLHRFHSQLHYFFPSVRTEFARYLGEENDIEPESQRPSDLDIFHRRRLINLQGNTYMNMYDILLQVKKKDLAPAAAIEKCIKIKHHLNGLCSRQPRDKINLVAVNFLIGLLNGRNRDSWKVVLDYCKDVIGDSGGYLSQAYLFISMLLWPTERMEVEYDEGLFYSALNYLSKNKQKRHRARGIKNTDLVLKEERNITKPTAQFFLAKTGQKQKVCHRFDIFNRSKPDADEDFDKKGIWKRSQIRNTLKRLCGRIRNKDGRTCVVIRNKKSGTEIEINKIRGGNISSEEDVYFYLGFSIAGLMAYNVQAKRQDESYETEYGLDLDDKLEGYLKESAKSLQEKLNSIPNIQGKIRTGRELKQREKDVLRDESIIRQAFDIKSDDSPFD</sequence>
<proteinExistence type="predicted"/>
<reference evidence="1 2" key="1">
    <citation type="submission" date="2020-06" db="EMBL/GenBank/DDBJ databases">
        <authorList>
            <person name="Li R."/>
            <person name="Bekaert M."/>
        </authorList>
    </citation>
    <scope>NUCLEOTIDE SEQUENCE [LARGE SCALE GENOMIC DNA]</scope>
    <source>
        <strain evidence="2">wild</strain>
    </source>
</reference>
<name>A0A6J8A6J5_MYTCO</name>
<dbReference type="PANTHER" id="PTHR16155:SF19">
    <property type="entry name" value="DED DOMAIN-CONTAINING PROTEIN"/>
    <property type="match status" value="1"/>
</dbReference>
<protein>
    <submittedName>
        <fullName evidence="1">SAMD9</fullName>
    </submittedName>
</protein>
<dbReference type="Proteomes" id="UP000507470">
    <property type="component" value="Unassembled WGS sequence"/>
</dbReference>
<dbReference type="GO" id="GO:0005737">
    <property type="term" value="C:cytoplasm"/>
    <property type="evidence" value="ECO:0007669"/>
    <property type="project" value="TreeGrafter"/>
</dbReference>
<keyword evidence="2" id="KW-1185">Reference proteome</keyword>
<accession>A0A6J8A6J5</accession>
<evidence type="ECO:0000313" key="1">
    <source>
        <dbReference type="EMBL" id="CAC5362443.1"/>
    </source>
</evidence>
<dbReference type="EMBL" id="CACVKT020000743">
    <property type="protein sequence ID" value="CAC5362443.1"/>
    <property type="molecule type" value="Genomic_DNA"/>
</dbReference>
<gene>
    <name evidence="1" type="ORF">MCOR_4205</name>
</gene>
<evidence type="ECO:0000313" key="2">
    <source>
        <dbReference type="Proteomes" id="UP000507470"/>
    </source>
</evidence>
<dbReference type="PANTHER" id="PTHR16155">
    <property type="entry name" value="DED DOMAIN-CONTAINING PROTEIN"/>
    <property type="match status" value="1"/>
</dbReference>